<dbReference type="EMBL" id="CP040098">
    <property type="protein sequence ID" value="QCQ21916.1"/>
    <property type="molecule type" value="Genomic_DNA"/>
</dbReference>
<protein>
    <recommendedName>
        <fullName evidence="4">Ribbon-helix-helix protein, CopG family</fullName>
    </recommendedName>
</protein>
<sequence>MSTKTRKLNFSIDEDLCRALEELVPSGQRSRVVNEALRRELDRIRRQRAVEELKAAPRPPASLTNDEIVSSLARDRASH</sequence>
<evidence type="ECO:0000256" key="1">
    <source>
        <dbReference type="SAM" id="MobiDB-lite"/>
    </source>
</evidence>
<dbReference type="OrthoDB" id="9553769at2"/>
<proteinExistence type="predicted"/>
<gene>
    <name evidence="2" type="ORF">FDQ92_06840</name>
</gene>
<evidence type="ECO:0008006" key="4">
    <source>
        <dbReference type="Google" id="ProtNLM"/>
    </source>
</evidence>
<dbReference type="RefSeq" id="WP_137423885.1">
    <property type="nucleotide sequence ID" value="NZ_CP040098.1"/>
</dbReference>
<feature type="region of interest" description="Disordered" evidence="1">
    <location>
        <begin position="53"/>
        <end position="79"/>
    </location>
</feature>
<evidence type="ECO:0000313" key="2">
    <source>
        <dbReference type="EMBL" id="QCQ21916.1"/>
    </source>
</evidence>
<accession>A0A4P8L210</accession>
<reference evidence="2 3" key="2">
    <citation type="submission" date="2019-05" db="EMBL/GenBank/DDBJ databases">
        <authorList>
            <person name="Suflita J.M."/>
            <person name="Marks C.R."/>
        </authorList>
    </citation>
    <scope>NUCLEOTIDE SEQUENCE [LARGE SCALE GENOMIC DNA]</scope>
    <source>
        <strain evidence="2 3">ALDC</strain>
    </source>
</reference>
<dbReference type="Proteomes" id="UP000298602">
    <property type="component" value="Chromosome"/>
</dbReference>
<dbReference type="KEGG" id="dax:FDQ92_06840"/>
<dbReference type="AlphaFoldDB" id="A0A4P8L210"/>
<keyword evidence="3" id="KW-1185">Reference proteome</keyword>
<reference evidence="2 3" key="1">
    <citation type="submission" date="2019-05" db="EMBL/GenBank/DDBJ databases">
        <title>The Complete Genome Sequence of the n-alkane-degrading Desulfoglaeba alkanexedens ALDC reveals multiple alkylsuccinate synthase gene clusters.</title>
        <authorList>
            <person name="Callaghan A.V."/>
            <person name="Davidova I.A."/>
            <person name="Duncan K.E."/>
            <person name="Morris B."/>
            <person name="McInerney M.J."/>
        </authorList>
    </citation>
    <scope>NUCLEOTIDE SEQUENCE [LARGE SCALE GENOMIC DNA]</scope>
    <source>
        <strain evidence="2 3">ALDC</strain>
    </source>
</reference>
<organism evidence="2 3">
    <name type="scientific">Desulfoglaeba alkanexedens ALDC</name>
    <dbReference type="NCBI Taxonomy" id="980445"/>
    <lineage>
        <taxon>Bacteria</taxon>
        <taxon>Pseudomonadati</taxon>
        <taxon>Thermodesulfobacteriota</taxon>
        <taxon>Syntrophobacteria</taxon>
        <taxon>Syntrophobacterales</taxon>
        <taxon>Syntrophobacteraceae</taxon>
        <taxon>Desulfoglaeba</taxon>
    </lineage>
</organism>
<evidence type="ECO:0000313" key="3">
    <source>
        <dbReference type="Proteomes" id="UP000298602"/>
    </source>
</evidence>
<name>A0A4P8L210_9BACT</name>